<organism evidence="1 2">
    <name type="scientific">Caenimonas aquaedulcis</name>
    <dbReference type="NCBI Taxonomy" id="2793270"/>
    <lineage>
        <taxon>Bacteria</taxon>
        <taxon>Pseudomonadati</taxon>
        <taxon>Pseudomonadota</taxon>
        <taxon>Betaproteobacteria</taxon>
        <taxon>Burkholderiales</taxon>
        <taxon>Comamonadaceae</taxon>
        <taxon>Caenimonas</taxon>
    </lineage>
</organism>
<sequence>MALPDTAVVFLAHQWGEAIGQRFLRLRRELGAFADCFVLLHDDQGPVRQQWTAFLQSRDLAGALVPFDDRKLPGDLGWGYFGRSHILANTHFPLMWFARGKPYAWYWQVESDVEYRGHWQAFMSAYRENPAPLLVTHIHRHGEWPTWTWWRSLTVPVEVELKDDALYKGFFPVFRISRPALDAVEGAHRRGWSGHFEVLIPTLLVRQGFTIQDLRATLPCYVGQSQNPCPILPIQATMRWRPPISRGEFMHRGNGPLLFHPVKENWSFDGGKVVQWEGPAPLEARD</sequence>
<protein>
    <recommendedName>
        <fullName evidence="3">DUF3405 domain-containing protein</fullName>
    </recommendedName>
</protein>
<accession>A0A931H2N1</accession>
<dbReference type="Proteomes" id="UP000651050">
    <property type="component" value="Unassembled WGS sequence"/>
</dbReference>
<proteinExistence type="predicted"/>
<name>A0A931H2N1_9BURK</name>
<comment type="caution">
    <text evidence="1">The sequence shown here is derived from an EMBL/GenBank/DDBJ whole genome shotgun (WGS) entry which is preliminary data.</text>
</comment>
<evidence type="ECO:0000313" key="1">
    <source>
        <dbReference type="EMBL" id="MBG9387446.1"/>
    </source>
</evidence>
<dbReference type="RefSeq" id="WP_196985369.1">
    <property type="nucleotide sequence ID" value="NZ_JADWYS010000001.1"/>
</dbReference>
<evidence type="ECO:0008006" key="3">
    <source>
        <dbReference type="Google" id="ProtNLM"/>
    </source>
</evidence>
<reference evidence="1" key="1">
    <citation type="submission" date="2020-11" db="EMBL/GenBank/DDBJ databases">
        <title>Bacterial whole genome sequence for Caenimonas sp. DR4.4.</title>
        <authorList>
            <person name="Le V."/>
            <person name="Ko S.-R."/>
            <person name="Ahn C.-Y."/>
            <person name="Oh H.-M."/>
        </authorList>
    </citation>
    <scope>NUCLEOTIDE SEQUENCE</scope>
    <source>
        <strain evidence="1">DR4.4</strain>
    </source>
</reference>
<evidence type="ECO:0000313" key="2">
    <source>
        <dbReference type="Proteomes" id="UP000651050"/>
    </source>
</evidence>
<dbReference type="AlphaFoldDB" id="A0A931H2N1"/>
<dbReference type="EMBL" id="JADWYS010000001">
    <property type="protein sequence ID" value="MBG9387446.1"/>
    <property type="molecule type" value="Genomic_DNA"/>
</dbReference>
<gene>
    <name evidence="1" type="ORF">I5803_05400</name>
</gene>
<keyword evidence="2" id="KW-1185">Reference proteome</keyword>